<reference evidence="2" key="1">
    <citation type="submission" date="2020-05" db="EMBL/GenBank/DDBJ databases">
        <authorList>
            <person name="Chiriac C."/>
            <person name="Salcher M."/>
            <person name="Ghai R."/>
            <person name="Kavagutti S V."/>
        </authorList>
    </citation>
    <scope>NUCLEOTIDE SEQUENCE</scope>
</reference>
<feature type="transmembrane region" description="Helical" evidence="1">
    <location>
        <begin position="107"/>
        <end position="129"/>
    </location>
</feature>
<feature type="transmembrane region" description="Helical" evidence="1">
    <location>
        <begin position="209"/>
        <end position="230"/>
    </location>
</feature>
<feature type="transmembrane region" description="Helical" evidence="1">
    <location>
        <begin position="141"/>
        <end position="160"/>
    </location>
</feature>
<gene>
    <name evidence="2" type="ORF">UFOPK2370_00349</name>
</gene>
<dbReference type="EMBL" id="CAEZXK010000005">
    <property type="protein sequence ID" value="CAB4681740.1"/>
    <property type="molecule type" value="Genomic_DNA"/>
</dbReference>
<feature type="transmembrane region" description="Helical" evidence="1">
    <location>
        <begin position="242"/>
        <end position="260"/>
    </location>
</feature>
<protein>
    <submittedName>
        <fullName evidence="2">Unannotated protein</fullName>
    </submittedName>
</protein>
<feature type="transmembrane region" description="Helical" evidence="1">
    <location>
        <begin position="338"/>
        <end position="364"/>
    </location>
</feature>
<evidence type="ECO:0000313" key="2">
    <source>
        <dbReference type="EMBL" id="CAB4681740.1"/>
    </source>
</evidence>
<feature type="transmembrane region" description="Helical" evidence="1">
    <location>
        <begin position="12"/>
        <end position="35"/>
    </location>
</feature>
<sequence length="420" mass="44082">MNRRLTLAIGALQALISVAIGLGVLVVPLILLWLFENDGLTEFGLAFRTAGDIWLLAQGASINVSAGDFLGLEVPAFAITLMPLGYSIFLAWLAWRVGRSISGATEMWPVWAGAIGTFALLNFLVVRAADHPAVAPDQIGGLVWPVLFFSAFVLIGSLVGEPRPVYGVAKGIFSTERKALNDWVSKTFAALPWVVRVVWSPALRAGTGIVIAMLVVSAAAIGLLFAINWIGVVTFYETVHSTFLGGFTITSAQIALLPNFAVYTASWLTGVGFSIGAGSLISPLGSAAGPLPAIPALAVLPQGTLDFGMIAVMVPLLLAFFATLAIKKHADDVRFEFATPLGSAFALGLSIAFVAALELALLAWLASGAFGPGRFAVGGVNPLLLFAVFFVEVAVVAVLASFFAAKPLRPDHPLLALKKK</sequence>
<keyword evidence="1" id="KW-0812">Transmembrane</keyword>
<dbReference type="InterPro" id="IPR045931">
    <property type="entry name" value="DUF6350"/>
</dbReference>
<evidence type="ECO:0000256" key="1">
    <source>
        <dbReference type="SAM" id="Phobius"/>
    </source>
</evidence>
<keyword evidence="1" id="KW-0472">Membrane</keyword>
<feature type="transmembrane region" description="Helical" evidence="1">
    <location>
        <begin position="307"/>
        <end position="326"/>
    </location>
</feature>
<feature type="transmembrane region" description="Helical" evidence="1">
    <location>
        <begin position="74"/>
        <end position="95"/>
    </location>
</feature>
<organism evidence="2">
    <name type="scientific">freshwater metagenome</name>
    <dbReference type="NCBI Taxonomy" id="449393"/>
    <lineage>
        <taxon>unclassified sequences</taxon>
        <taxon>metagenomes</taxon>
        <taxon>ecological metagenomes</taxon>
    </lineage>
</organism>
<keyword evidence="1" id="KW-1133">Transmembrane helix</keyword>
<name>A0A6J6N527_9ZZZZ</name>
<dbReference type="AlphaFoldDB" id="A0A6J6N527"/>
<dbReference type="Pfam" id="PF19877">
    <property type="entry name" value="DUF6350"/>
    <property type="match status" value="1"/>
</dbReference>
<accession>A0A6J6N527</accession>
<feature type="transmembrane region" description="Helical" evidence="1">
    <location>
        <begin position="267"/>
        <end position="287"/>
    </location>
</feature>
<feature type="transmembrane region" description="Helical" evidence="1">
    <location>
        <begin position="384"/>
        <end position="405"/>
    </location>
</feature>
<proteinExistence type="predicted"/>